<dbReference type="EMBL" id="CP014060">
    <property type="protein sequence ID" value="AMG34850.1"/>
    <property type="molecule type" value="Genomic_DNA"/>
</dbReference>
<organism evidence="2 3">
    <name type="scientific">Alcaligenes xylosoxydans xylosoxydans</name>
    <name type="common">Achromobacter xylosoxidans</name>
    <dbReference type="NCBI Taxonomy" id="85698"/>
    <lineage>
        <taxon>Bacteria</taxon>
        <taxon>Pseudomonadati</taxon>
        <taxon>Pseudomonadota</taxon>
        <taxon>Betaproteobacteria</taxon>
        <taxon>Burkholderiales</taxon>
        <taxon>Alcaligenaceae</taxon>
        <taxon>Achromobacter</taxon>
    </lineage>
</organism>
<dbReference type="Proteomes" id="UP000060602">
    <property type="component" value="Chromosome"/>
</dbReference>
<dbReference type="Pfam" id="PF01584">
    <property type="entry name" value="CheW"/>
    <property type="match status" value="1"/>
</dbReference>
<accession>A0A109XV23</accession>
<evidence type="ECO:0000259" key="1">
    <source>
        <dbReference type="PROSITE" id="PS50851"/>
    </source>
</evidence>
<dbReference type="SUPFAM" id="SSF50341">
    <property type="entry name" value="CheW-like"/>
    <property type="match status" value="1"/>
</dbReference>
<dbReference type="GO" id="GO:0006935">
    <property type="term" value="P:chemotaxis"/>
    <property type="evidence" value="ECO:0007669"/>
    <property type="project" value="InterPro"/>
</dbReference>
<dbReference type="GO" id="GO:0005829">
    <property type="term" value="C:cytosol"/>
    <property type="evidence" value="ECO:0007669"/>
    <property type="project" value="TreeGrafter"/>
</dbReference>
<dbReference type="GO" id="GO:0007165">
    <property type="term" value="P:signal transduction"/>
    <property type="evidence" value="ECO:0007669"/>
    <property type="project" value="InterPro"/>
</dbReference>
<evidence type="ECO:0000313" key="2">
    <source>
        <dbReference type="EMBL" id="AMG34850.1"/>
    </source>
</evidence>
<dbReference type="PANTHER" id="PTHR22617:SF43">
    <property type="entry name" value="PROTEIN PILI"/>
    <property type="match status" value="1"/>
</dbReference>
<dbReference type="InterPro" id="IPR036061">
    <property type="entry name" value="CheW-like_dom_sf"/>
</dbReference>
<name>A0A109XV23_ALCXX</name>
<dbReference type="InterPro" id="IPR002545">
    <property type="entry name" value="CheW-lke_dom"/>
</dbReference>
<dbReference type="Gene3D" id="2.40.50.180">
    <property type="entry name" value="CheA-289, Domain 4"/>
    <property type="match status" value="1"/>
</dbReference>
<feature type="domain" description="CheW-like" evidence="1">
    <location>
        <begin position="18"/>
        <end position="162"/>
    </location>
</feature>
<dbReference type="PANTHER" id="PTHR22617">
    <property type="entry name" value="CHEMOTAXIS SENSOR HISTIDINE KINASE-RELATED"/>
    <property type="match status" value="1"/>
</dbReference>
<dbReference type="InterPro" id="IPR039315">
    <property type="entry name" value="CheW"/>
</dbReference>
<dbReference type="Gene3D" id="2.30.30.40">
    <property type="entry name" value="SH3 Domains"/>
    <property type="match status" value="1"/>
</dbReference>
<dbReference type="RefSeq" id="WP_061070939.1">
    <property type="nucleotide sequence ID" value="NZ_CP014060.2"/>
</dbReference>
<evidence type="ECO:0000313" key="3">
    <source>
        <dbReference type="Proteomes" id="UP000060602"/>
    </source>
</evidence>
<dbReference type="AlphaFoldDB" id="A0A109XV23"/>
<dbReference type="PROSITE" id="PS50851">
    <property type="entry name" value="CHEW"/>
    <property type="match status" value="1"/>
</dbReference>
<dbReference type="SMART" id="SM00260">
    <property type="entry name" value="CheW"/>
    <property type="match status" value="1"/>
</dbReference>
<sequence>MPDQAPLSSAAAAATARRRLYLLFRIAADRYALDAADVIEVLGMRAFKQVPGTPSWVAGMFDCRGTAVPAIDLSALAGAGAATLVTSTRLALVRYRPAGAHDERLLGLILEQATETAHYDPAAFQPAGLETPQARYLGPVLSDSRGMVQAVKVADLLPEAVRTLLFPVAATPEEGARA</sequence>
<proteinExistence type="predicted"/>
<reference evidence="3" key="1">
    <citation type="submission" date="2015-12" db="EMBL/GenBank/DDBJ databases">
        <title>FDA dAtabase for Regulatory Grade micrObial Sequences (FDA-ARGOS): Supporting development and validation of Infectious Disease Dx tests.</title>
        <authorList>
            <person name="Case J."/>
            <person name="Tallon L."/>
            <person name="Sadzewicz L."/>
            <person name="Sengamalay N."/>
            <person name="Ott S."/>
            <person name="Godinez A."/>
            <person name="Nagaraj S."/>
            <person name="Nadendla S."/>
            <person name="Sichtig H."/>
        </authorList>
    </citation>
    <scope>NUCLEOTIDE SEQUENCE [LARGE SCALE GENOMIC DNA]</scope>
    <source>
        <strain evidence="3">FDAARGOS_147</strain>
    </source>
</reference>
<gene>
    <name evidence="2" type="ORF">AL504_01510</name>
</gene>
<protein>
    <submittedName>
        <fullName evidence="2">Chemotaxis protein CheW</fullName>
    </submittedName>
</protein>